<evidence type="ECO:0000313" key="1">
    <source>
        <dbReference type="EMBL" id="KAK3022198.1"/>
    </source>
</evidence>
<name>A0AA89B0X9_9ASTE</name>
<proteinExistence type="predicted"/>
<reference evidence="1" key="1">
    <citation type="submission" date="2022-12" db="EMBL/GenBank/DDBJ databases">
        <title>Draft genome assemblies for two species of Escallonia (Escalloniales).</title>
        <authorList>
            <person name="Chanderbali A."/>
            <person name="Dervinis C."/>
            <person name="Anghel I."/>
            <person name="Soltis D."/>
            <person name="Soltis P."/>
            <person name="Zapata F."/>
        </authorList>
    </citation>
    <scope>NUCLEOTIDE SEQUENCE</scope>
    <source>
        <strain evidence="1">UCBG64.0493</strain>
        <tissue evidence="1">Leaf</tissue>
    </source>
</reference>
<protein>
    <submittedName>
        <fullName evidence="1">Uncharacterized protein</fullName>
    </submittedName>
</protein>
<accession>A0AA89B0X9</accession>
<dbReference type="Proteomes" id="UP001188597">
    <property type="component" value="Unassembled WGS sequence"/>
</dbReference>
<sequence length="112" mass="12224">MASIFSMAGAGLSALRSPPEGRFGAYSSPSPPFAARPRRIMVAVRAEAINPEIRKTEDKVVDSVVVLRSSIALAPFVRSRLVKMSGKNYGTRSSASWEREAIFESRVMVVDH</sequence>
<organism evidence="1 2">
    <name type="scientific">Escallonia herrerae</name>
    <dbReference type="NCBI Taxonomy" id="1293975"/>
    <lineage>
        <taxon>Eukaryota</taxon>
        <taxon>Viridiplantae</taxon>
        <taxon>Streptophyta</taxon>
        <taxon>Embryophyta</taxon>
        <taxon>Tracheophyta</taxon>
        <taxon>Spermatophyta</taxon>
        <taxon>Magnoliopsida</taxon>
        <taxon>eudicotyledons</taxon>
        <taxon>Gunneridae</taxon>
        <taxon>Pentapetalae</taxon>
        <taxon>asterids</taxon>
        <taxon>campanulids</taxon>
        <taxon>Escalloniales</taxon>
        <taxon>Escalloniaceae</taxon>
        <taxon>Escallonia</taxon>
    </lineage>
</organism>
<dbReference type="AlphaFoldDB" id="A0AA89B0X9"/>
<dbReference type="EMBL" id="JAVXUP010000725">
    <property type="protein sequence ID" value="KAK3022198.1"/>
    <property type="molecule type" value="Genomic_DNA"/>
</dbReference>
<gene>
    <name evidence="1" type="ORF">RJ639_047020</name>
</gene>
<evidence type="ECO:0000313" key="2">
    <source>
        <dbReference type="Proteomes" id="UP001188597"/>
    </source>
</evidence>
<keyword evidence="2" id="KW-1185">Reference proteome</keyword>
<comment type="caution">
    <text evidence="1">The sequence shown here is derived from an EMBL/GenBank/DDBJ whole genome shotgun (WGS) entry which is preliminary data.</text>
</comment>